<evidence type="ECO:0000256" key="1">
    <source>
        <dbReference type="ARBA" id="ARBA00022723"/>
    </source>
</evidence>
<organism evidence="3 4">
    <name type="scientific">Paraburkholderia sejongensis</name>
    <dbReference type="NCBI Taxonomy" id="2886946"/>
    <lineage>
        <taxon>Bacteria</taxon>
        <taxon>Pseudomonadati</taxon>
        <taxon>Pseudomonadota</taxon>
        <taxon>Betaproteobacteria</taxon>
        <taxon>Burkholderiales</taxon>
        <taxon>Burkholderiaceae</taxon>
        <taxon>Paraburkholderia</taxon>
    </lineage>
</organism>
<dbReference type="InterPro" id="IPR017969">
    <property type="entry name" value="Heavy-metal-associated_CS"/>
</dbReference>
<evidence type="ECO:0000313" key="3">
    <source>
        <dbReference type="EMBL" id="MCC8394865.1"/>
    </source>
</evidence>
<accession>A0ABS8JY81</accession>
<dbReference type="PROSITE" id="PS01047">
    <property type="entry name" value="HMA_1"/>
    <property type="match status" value="1"/>
</dbReference>
<proteinExistence type="predicted"/>
<dbReference type="CDD" id="cd00371">
    <property type="entry name" value="HMA"/>
    <property type="match status" value="1"/>
</dbReference>
<dbReference type="EMBL" id="JAJITD010000009">
    <property type="protein sequence ID" value="MCC8394865.1"/>
    <property type="molecule type" value="Genomic_DNA"/>
</dbReference>
<feature type="domain" description="HMA" evidence="2">
    <location>
        <begin position="1"/>
        <end position="62"/>
    </location>
</feature>
<evidence type="ECO:0000313" key="4">
    <source>
        <dbReference type="Proteomes" id="UP001431019"/>
    </source>
</evidence>
<evidence type="ECO:0000259" key="2">
    <source>
        <dbReference type="PROSITE" id="PS50846"/>
    </source>
</evidence>
<protein>
    <submittedName>
        <fullName evidence="3">Heavy-metal-associated domain-containing protein</fullName>
    </submittedName>
</protein>
<dbReference type="Pfam" id="PF00403">
    <property type="entry name" value="HMA"/>
    <property type="match status" value="1"/>
</dbReference>
<dbReference type="Gene3D" id="3.30.70.100">
    <property type="match status" value="1"/>
</dbReference>
<dbReference type="InterPro" id="IPR006121">
    <property type="entry name" value="HMA_dom"/>
</dbReference>
<dbReference type="InterPro" id="IPR036163">
    <property type="entry name" value="HMA_dom_sf"/>
</dbReference>
<reference evidence="3 4" key="1">
    <citation type="submission" date="2021-11" db="EMBL/GenBank/DDBJ databases">
        <authorList>
            <person name="Oh E.-T."/>
            <person name="Kim S.-B."/>
        </authorList>
    </citation>
    <scope>NUCLEOTIDE SEQUENCE [LARGE SCALE GENOMIC DNA]</scope>
    <source>
        <strain evidence="3 4">MMS20-SJTR3</strain>
    </source>
</reference>
<dbReference type="PROSITE" id="PS50846">
    <property type="entry name" value="HMA_2"/>
    <property type="match status" value="1"/>
</dbReference>
<dbReference type="SUPFAM" id="SSF55008">
    <property type="entry name" value="HMA, heavy metal-associated domain"/>
    <property type="match status" value="1"/>
</dbReference>
<keyword evidence="4" id="KW-1185">Reference proteome</keyword>
<gene>
    <name evidence="3" type="ORF">LJ656_19915</name>
</gene>
<keyword evidence="1" id="KW-0479">Metal-binding</keyword>
<name>A0ABS8JY81_9BURK</name>
<dbReference type="RefSeq" id="WP_230511087.1">
    <property type="nucleotide sequence ID" value="NZ_JAJITD010000009.1"/>
</dbReference>
<comment type="caution">
    <text evidence="3">The sequence shown here is derived from an EMBL/GenBank/DDBJ whole genome shotgun (WGS) entry which is preliminary data.</text>
</comment>
<dbReference type="Proteomes" id="UP001431019">
    <property type="component" value="Unassembled WGS sequence"/>
</dbReference>
<sequence length="65" mass="6771">MEFVIPDMNCGGCAKAVANALKRLDPAALVDIDVAVKIARVSSALPEPRLIAAIEAAGFHPARQS</sequence>